<sequence length="42" mass="5014">MKSPLLGSFCCVKKVYIIRMTNDKNQYLSFVEIYANLTLRRR</sequence>
<proteinExistence type="predicted"/>
<evidence type="ECO:0000313" key="1">
    <source>
        <dbReference type="EMBL" id="PYY27357.1"/>
    </source>
</evidence>
<accession>A0A2W0C5J6</accession>
<gene>
    <name evidence="1" type="ORF">PIL02S_03905</name>
</gene>
<comment type="caution">
    <text evidence="1">The sequence shown here is derived from an EMBL/GenBank/DDBJ whole genome shotgun (WGS) entry which is preliminary data.</text>
</comment>
<organism evidence="1 2">
    <name type="scientific">Paenibacillus illinoisensis</name>
    <dbReference type="NCBI Taxonomy" id="59845"/>
    <lineage>
        <taxon>Bacteria</taxon>
        <taxon>Bacillati</taxon>
        <taxon>Bacillota</taxon>
        <taxon>Bacilli</taxon>
        <taxon>Bacillales</taxon>
        <taxon>Paenibacillaceae</taxon>
        <taxon>Paenibacillus</taxon>
    </lineage>
</organism>
<protein>
    <submittedName>
        <fullName evidence="1">Uncharacterized protein</fullName>
    </submittedName>
</protein>
<dbReference type="AlphaFoldDB" id="A0A2W0C5J6"/>
<reference evidence="1 2" key="1">
    <citation type="submission" date="2018-01" db="EMBL/GenBank/DDBJ databases">
        <title>Genome sequence of the PGP bacterium Paenibacillus illinoisensis E3.</title>
        <authorList>
            <person name="Rolli E."/>
            <person name="Marasco R."/>
            <person name="Bessem C."/>
            <person name="Michoud G."/>
            <person name="Gaiarsa S."/>
            <person name="Borin S."/>
            <person name="Daffonchio D."/>
        </authorList>
    </citation>
    <scope>NUCLEOTIDE SEQUENCE [LARGE SCALE GENOMIC DNA]</scope>
    <source>
        <strain evidence="1 2">E3</strain>
    </source>
</reference>
<name>A0A2W0C5J6_9BACL</name>
<dbReference type="Proteomes" id="UP000247459">
    <property type="component" value="Unassembled WGS sequence"/>
</dbReference>
<evidence type="ECO:0000313" key="2">
    <source>
        <dbReference type="Proteomes" id="UP000247459"/>
    </source>
</evidence>
<dbReference type="EMBL" id="PRLG01000021">
    <property type="protein sequence ID" value="PYY27357.1"/>
    <property type="molecule type" value="Genomic_DNA"/>
</dbReference>